<sequence>MTLTTTEEERRSLPLSVAGVNIRADGDGAERFHGTAVVYNSRTAIGNPLRWGFYEEIAPGACKKTLGEGDARKLIDHDSYYVVSRVSAGTLLLAEEQRGVTVDSALDTNLSYVNDLKANIRNGNITGMSFGFYVVKDTWTTEEIEVAGYDDPIEVDVRRITEVRLIEVSSVTFPAYTDTEAGLRAVATALRHRGDDAAIERSCRNKPELRNLLYPNEVVNREPGRPTRQDDAEPGKTTRLSPNDLINAYGARLGLPTGKDNH</sequence>
<keyword evidence="2" id="KW-0645">Protease</keyword>
<dbReference type="Pfam" id="PF04586">
    <property type="entry name" value="Peptidase_S78"/>
    <property type="match status" value="1"/>
</dbReference>
<dbReference type="AlphaFoldDB" id="A0A1G9ATH4"/>
<keyword evidence="1" id="KW-1188">Viral release from host cell</keyword>
<gene>
    <name evidence="6" type="ORF">SAMN04488074_105113</name>
</gene>
<evidence type="ECO:0000313" key="7">
    <source>
        <dbReference type="Proteomes" id="UP000199682"/>
    </source>
</evidence>
<accession>A0A1G9ATH4</accession>
<proteinExistence type="predicted"/>
<reference evidence="7" key="1">
    <citation type="submission" date="2016-10" db="EMBL/GenBank/DDBJ databases">
        <authorList>
            <person name="Varghese N."/>
            <person name="Submissions S."/>
        </authorList>
    </citation>
    <scope>NUCLEOTIDE SEQUENCE [LARGE SCALE GENOMIC DNA]</scope>
    <source>
        <strain evidence="7">DSM 44796</strain>
    </source>
</reference>
<evidence type="ECO:0000256" key="1">
    <source>
        <dbReference type="ARBA" id="ARBA00022612"/>
    </source>
</evidence>
<dbReference type="GO" id="GO:0008233">
    <property type="term" value="F:peptidase activity"/>
    <property type="evidence" value="ECO:0007669"/>
    <property type="project" value="UniProtKB-KW"/>
</dbReference>
<dbReference type="GO" id="GO:0006508">
    <property type="term" value="P:proteolysis"/>
    <property type="evidence" value="ECO:0007669"/>
    <property type="project" value="UniProtKB-KW"/>
</dbReference>
<feature type="domain" description="Prohead serine protease" evidence="5">
    <location>
        <begin position="22"/>
        <end position="182"/>
    </location>
</feature>
<evidence type="ECO:0000259" key="5">
    <source>
        <dbReference type="Pfam" id="PF04586"/>
    </source>
</evidence>
<dbReference type="EMBL" id="FNET01000005">
    <property type="protein sequence ID" value="SDK30513.1"/>
    <property type="molecule type" value="Genomic_DNA"/>
</dbReference>
<name>A0A1G9ATH4_9PSEU</name>
<evidence type="ECO:0000313" key="6">
    <source>
        <dbReference type="EMBL" id="SDK30513.1"/>
    </source>
</evidence>
<dbReference type="NCBIfam" id="TIGR01543">
    <property type="entry name" value="proheadase_HK97"/>
    <property type="match status" value="1"/>
</dbReference>
<feature type="compositionally biased region" description="Basic and acidic residues" evidence="4">
    <location>
        <begin position="219"/>
        <end position="236"/>
    </location>
</feature>
<dbReference type="Proteomes" id="UP000199682">
    <property type="component" value="Unassembled WGS sequence"/>
</dbReference>
<keyword evidence="3" id="KW-0378">Hydrolase</keyword>
<dbReference type="InterPro" id="IPR054613">
    <property type="entry name" value="Peptidase_S78_dom"/>
</dbReference>
<organism evidence="6 7">
    <name type="scientific">Lentzea albidocapillata subsp. violacea</name>
    <dbReference type="NCBI Taxonomy" id="128104"/>
    <lineage>
        <taxon>Bacteria</taxon>
        <taxon>Bacillati</taxon>
        <taxon>Actinomycetota</taxon>
        <taxon>Actinomycetes</taxon>
        <taxon>Pseudonocardiales</taxon>
        <taxon>Pseudonocardiaceae</taxon>
        <taxon>Lentzea</taxon>
    </lineage>
</organism>
<evidence type="ECO:0000256" key="3">
    <source>
        <dbReference type="ARBA" id="ARBA00022801"/>
    </source>
</evidence>
<protein>
    <recommendedName>
        <fullName evidence="5">Prohead serine protease domain-containing protein</fullName>
    </recommendedName>
</protein>
<dbReference type="RefSeq" id="WP_090006163.1">
    <property type="nucleotide sequence ID" value="NZ_FNET01000005.1"/>
</dbReference>
<evidence type="ECO:0000256" key="2">
    <source>
        <dbReference type="ARBA" id="ARBA00022670"/>
    </source>
</evidence>
<dbReference type="InterPro" id="IPR006433">
    <property type="entry name" value="Prohead_protease"/>
</dbReference>
<feature type="region of interest" description="Disordered" evidence="4">
    <location>
        <begin position="219"/>
        <end position="243"/>
    </location>
</feature>
<evidence type="ECO:0000256" key="4">
    <source>
        <dbReference type="SAM" id="MobiDB-lite"/>
    </source>
</evidence>